<reference evidence="4" key="1">
    <citation type="journal article" date="2023" name="Mol. Phylogenet. Evol.">
        <title>Genome-scale phylogeny and comparative genomics of the fungal order Sordariales.</title>
        <authorList>
            <person name="Hensen N."/>
            <person name="Bonometti L."/>
            <person name="Westerberg I."/>
            <person name="Brannstrom I.O."/>
            <person name="Guillou S."/>
            <person name="Cros-Aarteil S."/>
            <person name="Calhoun S."/>
            <person name="Haridas S."/>
            <person name="Kuo A."/>
            <person name="Mondo S."/>
            <person name="Pangilinan J."/>
            <person name="Riley R."/>
            <person name="LaButti K."/>
            <person name="Andreopoulos B."/>
            <person name="Lipzen A."/>
            <person name="Chen C."/>
            <person name="Yan M."/>
            <person name="Daum C."/>
            <person name="Ng V."/>
            <person name="Clum A."/>
            <person name="Steindorff A."/>
            <person name="Ohm R.A."/>
            <person name="Martin F."/>
            <person name="Silar P."/>
            <person name="Natvig D.O."/>
            <person name="Lalanne C."/>
            <person name="Gautier V."/>
            <person name="Ament-Velasquez S.L."/>
            <person name="Kruys A."/>
            <person name="Hutchinson M.I."/>
            <person name="Powell A.J."/>
            <person name="Barry K."/>
            <person name="Miller A.N."/>
            <person name="Grigoriev I.V."/>
            <person name="Debuchy R."/>
            <person name="Gladieux P."/>
            <person name="Hiltunen Thoren M."/>
            <person name="Johannesson H."/>
        </authorList>
    </citation>
    <scope>NUCLEOTIDE SEQUENCE [LARGE SCALE GENOMIC DNA]</scope>
    <source>
        <strain evidence="4">CBS 340.73</strain>
    </source>
</reference>
<dbReference type="Pfam" id="PF09414">
    <property type="entry name" value="RNA_ligase"/>
    <property type="match status" value="1"/>
</dbReference>
<feature type="non-terminal residue" evidence="3">
    <location>
        <position position="410"/>
    </location>
</feature>
<dbReference type="Gene3D" id="3.30.470.30">
    <property type="entry name" value="DNA ligase/mRNA capping enzyme"/>
    <property type="match status" value="1"/>
</dbReference>
<sequence length="410" mass="46514">MSPEVSPTDPDQTCTDDSSHISVSKLNGNTISTPRKLATVRKIDGWTLFSKNLVLYTIEGWTVLLKKSKGFRVGEFVLFVEVDSFMPATDPATKEIFAEAGDPVVFDGENGYRARTQTFAYGERGPRVLSQGHIFKLEDFPKIQSDIRRIQNEAGNDTQSFLKRVRQIDYSSLLGIRKFENGNKGPGGALGKIPYFIPKTDMERVQNCPNLFIKPKYREMVYQESMKMDGTSMTVYFVANSSKYFANLNRLPLKGGSRPAYAKGRFGVCSKNLDLNNVQKNHYWDTALREDLHTKLSTFGQSIAVQGELVGWNIQGNRHQCPKGTYHFYVFSIWDIELQKRWPPTAVETWARAQGLKHVPVLGYVTIPKIARDHQDLLTRANLKLGEGMVFKSCADGRWFKVLSNRYILK</sequence>
<feature type="compositionally biased region" description="Polar residues" evidence="1">
    <location>
        <begin position="9"/>
        <end position="20"/>
    </location>
</feature>
<feature type="region of interest" description="Disordered" evidence="1">
    <location>
        <begin position="1"/>
        <end position="20"/>
    </location>
</feature>
<keyword evidence="4" id="KW-1185">Reference proteome</keyword>
<evidence type="ECO:0000259" key="2">
    <source>
        <dbReference type="Pfam" id="PF09414"/>
    </source>
</evidence>
<accession>A0AAN6RZU0</accession>
<keyword evidence="3" id="KW-0436">Ligase</keyword>
<dbReference type="Proteomes" id="UP001303473">
    <property type="component" value="Unassembled WGS sequence"/>
</dbReference>
<protein>
    <submittedName>
        <fullName evidence="3">RNA ligase-domain-containing protein</fullName>
    </submittedName>
</protein>
<evidence type="ECO:0000256" key="1">
    <source>
        <dbReference type="SAM" id="MobiDB-lite"/>
    </source>
</evidence>
<organism evidence="3 4">
    <name type="scientific">Diplogelasinospora grovesii</name>
    <dbReference type="NCBI Taxonomy" id="303347"/>
    <lineage>
        <taxon>Eukaryota</taxon>
        <taxon>Fungi</taxon>
        <taxon>Dikarya</taxon>
        <taxon>Ascomycota</taxon>
        <taxon>Pezizomycotina</taxon>
        <taxon>Sordariomycetes</taxon>
        <taxon>Sordariomycetidae</taxon>
        <taxon>Sordariales</taxon>
        <taxon>Diplogelasinosporaceae</taxon>
        <taxon>Diplogelasinospora</taxon>
    </lineage>
</organism>
<feature type="domain" description="RNA ligase" evidence="2">
    <location>
        <begin position="222"/>
        <end position="402"/>
    </location>
</feature>
<dbReference type="AlphaFoldDB" id="A0AAN6RZU0"/>
<evidence type="ECO:0000313" key="4">
    <source>
        <dbReference type="Proteomes" id="UP001303473"/>
    </source>
</evidence>
<comment type="caution">
    <text evidence="3">The sequence shown here is derived from an EMBL/GenBank/DDBJ whole genome shotgun (WGS) entry which is preliminary data.</text>
</comment>
<dbReference type="InterPro" id="IPR021122">
    <property type="entry name" value="RNA_ligase_dom_REL/Rnl2"/>
</dbReference>
<dbReference type="Pfam" id="PF21189">
    <property type="entry name" value="PHA02142"/>
    <property type="match status" value="1"/>
</dbReference>
<dbReference type="SUPFAM" id="SSF56091">
    <property type="entry name" value="DNA ligase/mRNA capping enzyme, catalytic domain"/>
    <property type="match status" value="1"/>
</dbReference>
<dbReference type="GO" id="GO:0016874">
    <property type="term" value="F:ligase activity"/>
    <property type="evidence" value="ECO:0007669"/>
    <property type="project" value="UniProtKB-KW"/>
</dbReference>
<name>A0AAN6RZU0_9PEZI</name>
<proteinExistence type="predicted"/>
<dbReference type="EMBL" id="MU853957">
    <property type="protein sequence ID" value="KAK3934833.1"/>
    <property type="molecule type" value="Genomic_DNA"/>
</dbReference>
<gene>
    <name evidence="3" type="ORF">QBC46DRAFT_324450</name>
</gene>
<evidence type="ECO:0000313" key="3">
    <source>
        <dbReference type="EMBL" id="KAK3934833.1"/>
    </source>
</evidence>